<dbReference type="InterPro" id="IPR036866">
    <property type="entry name" value="RibonucZ/Hydroxyglut_hydro"/>
</dbReference>
<dbReference type="SMART" id="SM00849">
    <property type="entry name" value="Lactamase_B"/>
    <property type="match status" value="1"/>
</dbReference>
<dbReference type="Pfam" id="PF00753">
    <property type="entry name" value="Lactamase_B"/>
    <property type="match status" value="1"/>
</dbReference>
<dbReference type="PANTHER" id="PTHR42951:SF4">
    <property type="entry name" value="ACYL-COENZYME A THIOESTERASE MBLAC2"/>
    <property type="match status" value="1"/>
</dbReference>
<dbReference type="EMBL" id="JACCKA010000073">
    <property type="protein sequence ID" value="NZA27232.1"/>
    <property type="molecule type" value="Genomic_DNA"/>
</dbReference>
<feature type="signal peptide" evidence="2">
    <location>
        <begin position="1"/>
        <end position="20"/>
    </location>
</feature>
<accession>A0A853JER5</accession>
<evidence type="ECO:0000256" key="1">
    <source>
        <dbReference type="ARBA" id="ARBA00005250"/>
    </source>
</evidence>
<evidence type="ECO:0000256" key="2">
    <source>
        <dbReference type="SAM" id="SignalP"/>
    </source>
</evidence>
<keyword evidence="5" id="KW-1185">Reference proteome</keyword>
<comment type="similarity">
    <text evidence="1">Belongs to the metallo-beta-lactamase superfamily. Class-B beta-lactamase family.</text>
</comment>
<sequence length="269" mass="28801">MRKIAACALAALLAAPSMGAAGEQESPHVEVLEIGAGLYRLNGNGYSTNIGLLVGPDAAVLIDPSPGEAQLEALDEAVRALTADATVWIVNTHDHPDHAGGNDYLASKGMRVVADGEPLPLGLTRVDVISHSARDRLVFLPDHNVVFVGDVFDNSWHPTFYAGGVNGLTDAVETILAMGDAQTLIVPGHGAPADKTTLRAFHRNTLNWVGRLRTLHAQGYSIDRIMIDPGVLEIVARFDTQSRDPFLPEAGLRRFIERTLALREHGGMP</sequence>
<dbReference type="AlphaFoldDB" id="A0A853JER5"/>
<gene>
    <name evidence="4" type="ORF">H0E84_12650</name>
</gene>
<dbReference type="Gene3D" id="3.60.15.10">
    <property type="entry name" value="Ribonuclease Z/Hydroxyacylglutathione hydrolase-like"/>
    <property type="match status" value="2"/>
</dbReference>
<feature type="domain" description="Metallo-beta-lactamase" evidence="3">
    <location>
        <begin position="47"/>
        <end position="189"/>
    </location>
</feature>
<protein>
    <submittedName>
        <fullName evidence="4">MBL fold metallo-hydrolase</fullName>
    </submittedName>
</protein>
<name>A0A853JER5_9GAMM</name>
<evidence type="ECO:0000259" key="3">
    <source>
        <dbReference type="SMART" id="SM00849"/>
    </source>
</evidence>
<dbReference type="InterPro" id="IPR050855">
    <property type="entry name" value="NDM-1-like"/>
</dbReference>
<reference evidence="4 5" key="1">
    <citation type="submission" date="2020-07" db="EMBL/GenBank/DDBJ databases">
        <title>Luteimonas sp. SJ-92.</title>
        <authorList>
            <person name="Huang X.-X."/>
            <person name="Xu L."/>
            <person name="Sun J.-Q."/>
        </authorList>
    </citation>
    <scope>NUCLEOTIDE SEQUENCE [LARGE SCALE GENOMIC DNA]</scope>
    <source>
        <strain evidence="4 5">SJ-92</strain>
    </source>
</reference>
<dbReference type="GO" id="GO:0017001">
    <property type="term" value="P:antibiotic catabolic process"/>
    <property type="evidence" value="ECO:0007669"/>
    <property type="project" value="UniProtKB-ARBA"/>
</dbReference>
<dbReference type="SUPFAM" id="SSF56281">
    <property type="entry name" value="Metallo-hydrolase/oxidoreductase"/>
    <property type="match status" value="1"/>
</dbReference>
<comment type="caution">
    <text evidence="4">The sequence shown here is derived from an EMBL/GenBank/DDBJ whole genome shotgun (WGS) entry which is preliminary data.</text>
</comment>
<dbReference type="RefSeq" id="WP_180679008.1">
    <property type="nucleotide sequence ID" value="NZ_JACCKA010000073.1"/>
</dbReference>
<evidence type="ECO:0000313" key="4">
    <source>
        <dbReference type="EMBL" id="NZA27232.1"/>
    </source>
</evidence>
<feature type="chain" id="PRO_5032385935" evidence="2">
    <location>
        <begin position="21"/>
        <end position="269"/>
    </location>
</feature>
<keyword evidence="4" id="KW-0378">Hydrolase</keyword>
<dbReference type="GO" id="GO:0016787">
    <property type="term" value="F:hydrolase activity"/>
    <property type="evidence" value="ECO:0007669"/>
    <property type="project" value="UniProtKB-KW"/>
</dbReference>
<organism evidence="4 5">
    <name type="scientific">Luteimonas salinisoli</name>
    <dbReference type="NCBI Taxonomy" id="2752307"/>
    <lineage>
        <taxon>Bacteria</taxon>
        <taxon>Pseudomonadati</taxon>
        <taxon>Pseudomonadota</taxon>
        <taxon>Gammaproteobacteria</taxon>
        <taxon>Lysobacterales</taxon>
        <taxon>Lysobacteraceae</taxon>
        <taxon>Luteimonas</taxon>
    </lineage>
</organism>
<proteinExistence type="inferred from homology"/>
<dbReference type="InterPro" id="IPR001279">
    <property type="entry name" value="Metallo-B-lactamas"/>
</dbReference>
<dbReference type="PANTHER" id="PTHR42951">
    <property type="entry name" value="METALLO-BETA-LACTAMASE DOMAIN-CONTAINING"/>
    <property type="match status" value="1"/>
</dbReference>
<evidence type="ECO:0000313" key="5">
    <source>
        <dbReference type="Proteomes" id="UP000578091"/>
    </source>
</evidence>
<dbReference type="Proteomes" id="UP000578091">
    <property type="component" value="Unassembled WGS sequence"/>
</dbReference>
<keyword evidence="2" id="KW-0732">Signal</keyword>